<evidence type="ECO:0000256" key="1">
    <source>
        <dbReference type="SAM" id="MobiDB-lite"/>
    </source>
</evidence>
<keyword evidence="2" id="KW-1133">Transmembrane helix</keyword>
<feature type="compositionally biased region" description="Basic residues" evidence="1">
    <location>
        <begin position="174"/>
        <end position="190"/>
    </location>
</feature>
<keyword evidence="3" id="KW-1185">Reference proteome</keyword>
<evidence type="ECO:0000313" key="4">
    <source>
        <dbReference type="WBParaSite" id="ACRNAN_scaffold1653.g21111.t1"/>
    </source>
</evidence>
<dbReference type="Pfam" id="PF10323">
    <property type="entry name" value="7TM_GPCR_Srv"/>
    <property type="match status" value="1"/>
</dbReference>
<evidence type="ECO:0000313" key="3">
    <source>
        <dbReference type="Proteomes" id="UP000887540"/>
    </source>
</evidence>
<keyword evidence="2" id="KW-0812">Transmembrane</keyword>
<name>A0A914CYY8_9BILA</name>
<proteinExistence type="predicted"/>
<evidence type="ECO:0000256" key="2">
    <source>
        <dbReference type="SAM" id="Phobius"/>
    </source>
</evidence>
<sequence length="190" mass="21716">MFFYLKHETSTIYMSPDGDNVNQIDDPDVANIAYLFNFGVSIMTTSISLVFEISTAIKISKFIQTTVGYQQEQQQRKDIQLFLHSLIMFVIQCFLSAYFILYYIAISTGNRDLAKLVLFITLTFVEASFEMGSSIALFIVSNFFQDCCKHCVIVLEQNSVIQYPPETMSNPISQKRKRGRPPKVKARTSL</sequence>
<feature type="transmembrane region" description="Helical" evidence="2">
    <location>
        <begin position="81"/>
        <end position="104"/>
    </location>
</feature>
<dbReference type="WBParaSite" id="ACRNAN_scaffold1653.g21111.t1">
    <property type="protein sequence ID" value="ACRNAN_scaffold1653.g21111.t1"/>
    <property type="gene ID" value="ACRNAN_scaffold1653.g21111"/>
</dbReference>
<dbReference type="Proteomes" id="UP000887540">
    <property type="component" value="Unplaced"/>
</dbReference>
<feature type="transmembrane region" description="Helical" evidence="2">
    <location>
        <begin position="116"/>
        <end position="140"/>
    </location>
</feature>
<dbReference type="AlphaFoldDB" id="A0A914CYY8"/>
<keyword evidence="2" id="KW-0472">Membrane</keyword>
<organism evidence="3 4">
    <name type="scientific">Acrobeloides nanus</name>
    <dbReference type="NCBI Taxonomy" id="290746"/>
    <lineage>
        <taxon>Eukaryota</taxon>
        <taxon>Metazoa</taxon>
        <taxon>Ecdysozoa</taxon>
        <taxon>Nematoda</taxon>
        <taxon>Chromadorea</taxon>
        <taxon>Rhabditida</taxon>
        <taxon>Tylenchina</taxon>
        <taxon>Cephalobomorpha</taxon>
        <taxon>Cephaloboidea</taxon>
        <taxon>Cephalobidae</taxon>
        <taxon>Acrobeloides</taxon>
    </lineage>
</organism>
<feature type="region of interest" description="Disordered" evidence="1">
    <location>
        <begin position="166"/>
        <end position="190"/>
    </location>
</feature>
<reference evidence="4" key="1">
    <citation type="submission" date="2022-11" db="UniProtKB">
        <authorList>
            <consortium name="WormBaseParasite"/>
        </authorList>
    </citation>
    <scope>IDENTIFICATION</scope>
</reference>
<protein>
    <submittedName>
        <fullName evidence="4">Transmembrane protein</fullName>
    </submittedName>
</protein>
<accession>A0A914CYY8</accession>
<feature type="transmembrane region" description="Helical" evidence="2">
    <location>
        <begin position="32"/>
        <end position="51"/>
    </location>
</feature>
<dbReference type="InterPro" id="IPR019426">
    <property type="entry name" value="7TM_GPCR_serpentine_rcpt_Srv"/>
</dbReference>